<feature type="region of interest" description="Disordered" evidence="1">
    <location>
        <begin position="1"/>
        <end position="24"/>
    </location>
</feature>
<reference evidence="2 3" key="1">
    <citation type="submission" date="2024-01" db="EMBL/GenBank/DDBJ databases">
        <title>The complete chloroplast genome sequence of Lithospermum erythrorhizon: insights into the phylogenetic relationship among Boraginaceae species and the maternal lineages of purple gromwells.</title>
        <authorList>
            <person name="Okada T."/>
            <person name="Watanabe K."/>
        </authorList>
    </citation>
    <scope>NUCLEOTIDE SEQUENCE [LARGE SCALE GENOMIC DNA]</scope>
</reference>
<name>A0AAV3S1Q0_LITER</name>
<dbReference type="EMBL" id="BAABME010014089">
    <property type="protein sequence ID" value="GAA0186840.1"/>
    <property type="molecule type" value="Genomic_DNA"/>
</dbReference>
<protein>
    <submittedName>
        <fullName evidence="2">Uncharacterized protein</fullName>
    </submittedName>
</protein>
<evidence type="ECO:0000313" key="3">
    <source>
        <dbReference type="Proteomes" id="UP001454036"/>
    </source>
</evidence>
<dbReference type="AlphaFoldDB" id="A0AAV3S1Q0"/>
<dbReference type="Proteomes" id="UP001454036">
    <property type="component" value="Unassembled WGS sequence"/>
</dbReference>
<organism evidence="2 3">
    <name type="scientific">Lithospermum erythrorhizon</name>
    <name type="common">Purple gromwell</name>
    <name type="synonym">Lithospermum officinale var. erythrorhizon</name>
    <dbReference type="NCBI Taxonomy" id="34254"/>
    <lineage>
        <taxon>Eukaryota</taxon>
        <taxon>Viridiplantae</taxon>
        <taxon>Streptophyta</taxon>
        <taxon>Embryophyta</taxon>
        <taxon>Tracheophyta</taxon>
        <taxon>Spermatophyta</taxon>
        <taxon>Magnoliopsida</taxon>
        <taxon>eudicotyledons</taxon>
        <taxon>Gunneridae</taxon>
        <taxon>Pentapetalae</taxon>
        <taxon>asterids</taxon>
        <taxon>lamiids</taxon>
        <taxon>Boraginales</taxon>
        <taxon>Boraginaceae</taxon>
        <taxon>Boraginoideae</taxon>
        <taxon>Lithospermeae</taxon>
        <taxon>Lithospermum</taxon>
    </lineage>
</organism>
<proteinExistence type="predicted"/>
<gene>
    <name evidence="2" type="ORF">LIER_34128</name>
</gene>
<keyword evidence="3" id="KW-1185">Reference proteome</keyword>
<sequence>MAGSGILRDTHSSSPNRENSPVHTIDVNTLSQEETQDDIFQEIDNFPSDTLAPTPGDISSVNNICTDIFNCLLLRVRSSMLASSNNNFVSYKIHHHEINHVSTS</sequence>
<feature type="compositionally biased region" description="Polar residues" evidence="1">
    <location>
        <begin position="12"/>
        <end position="24"/>
    </location>
</feature>
<accession>A0AAV3S1Q0</accession>
<evidence type="ECO:0000256" key="1">
    <source>
        <dbReference type="SAM" id="MobiDB-lite"/>
    </source>
</evidence>
<evidence type="ECO:0000313" key="2">
    <source>
        <dbReference type="EMBL" id="GAA0186840.1"/>
    </source>
</evidence>
<comment type="caution">
    <text evidence="2">The sequence shown here is derived from an EMBL/GenBank/DDBJ whole genome shotgun (WGS) entry which is preliminary data.</text>
</comment>